<sequence>MQICPSKIRIRQEITRLRAAGQTIGLVPTMGFLHEGHLQLMRRAAQHADAVVATIFVNPTQFGPNEDLSRYPRDLERDLDLLRAEGVAAVFTPSPEEMYLPGADAIVDVPSLSGILQGALRPGHFQGVATVVSKLFNITQPDVAVFGEKDYQQLAFIRKMVRDLDMPVRIIGHPTARETDGLAMSSRNVRLSPAQRAAAPILNAALTHAEHHPLPSAEAYVTQVSQHLARESLCDIKSVEIRDSEDLTALSGPLHRPAVILLAVAFGDVLLIDQRVITPGKDSS</sequence>
<comment type="miscellaneous">
    <text evidence="8">The reaction proceeds by a bi uni uni bi ping pong mechanism.</text>
</comment>
<dbReference type="GO" id="GO:0005829">
    <property type="term" value="C:cytosol"/>
    <property type="evidence" value="ECO:0007669"/>
    <property type="project" value="TreeGrafter"/>
</dbReference>
<evidence type="ECO:0000256" key="3">
    <source>
        <dbReference type="ARBA" id="ARBA00022598"/>
    </source>
</evidence>
<feature type="binding site" evidence="8">
    <location>
        <position position="153"/>
    </location>
    <ligand>
        <name>(R)-pantoate</name>
        <dbReference type="ChEBI" id="CHEBI:15980"/>
    </ligand>
</feature>
<comment type="catalytic activity">
    <reaction evidence="7 8">
        <text>(R)-pantoate + beta-alanine + ATP = (R)-pantothenate + AMP + diphosphate + H(+)</text>
        <dbReference type="Rhea" id="RHEA:10912"/>
        <dbReference type="ChEBI" id="CHEBI:15378"/>
        <dbReference type="ChEBI" id="CHEBI:15980"/>
        <dbReference type="ChEBI" id="CHEBI:29032"/>
        <dbReference type="ChEBI" id="CHEBI:30616"/>
        <dbReference type="ChEBI" id="CHEBI:33019"/>
        <dbReference type="ChEBI" id="CHEBI:57966"/>
        <dbReference type="ChEBI" id="CHEBI:456215"/>
        <dbReference type="EC" id="6.3.2.1"/>
    </reaction>
</comment>
<dbReference type="SUPFAM" id="SSF52374">
    <property type="entry name" value="Nucleotidylyl transferase"/>
    <property type="match status" value="1"/>
</dbReference>
<dbReference type="FunFam" id="3.40.50.620:FF:000013">
    <property type="entry name" value="Pantothenate synthetase"/>
    <property type="match status" value="1"/>
</dbReference>
<proteinExistence type="inferred from homology"/>
<keyword evidence="4 8" id="KW-0566">Pantothenate biosynthesis</keyword>
<dbReference type="InterPro" id="IPR003721">
    <property type="entry name" value="Pantoate_ligase"/>
</dbReference>
<evidence type="ECO:0000256" key="7">
    <source>
        <dbReference type="ARBA" id="ARBA00048258"/>
    </source>
</evidence>
<dbReference type="InterPro" id="IPR004821">
    <property type="entry name" value="Cyt_trans-like"/>
</dbReference>
<feature type="binding site" evidence="8">
    <location>
        <begin position="30"/>
        <end position="37"/>
    </location>
    <ligand>
        <name>ATP</name>
        <dbReference type="ChEBI" id="CHEBI:30616"/>
    </ligand>
</feature>
<evidence type="ECO:0000256" key="4">
    <source>
        <dbReference type="ARBA" id="ARBA00022655"/>
    </source>
</evidence>
<keyword evidence="8" id="KW-0963">Cytoplasm</keyword>
<reference evidence="9 10" key="1">
    <citation type="journal article" date="2014" name="ISME J.">
        <title>Adaptation of an abundant Roseobacter RCA organism to pelagic systems revealed by genomic and transcriptomic analyses.</title>
        <authorList>
            <person name="Voget S."/>
            <person name="Wemheuer B."/>
            <person name="Brinkhoff T."/>
            <person name="Vollmers J."/>
            <person name="Dietrich S."/>
            <person name="Giebel H.A."/>
            <person name="Beardsley C."/>
            <person name="Sardemann C."/>
            <person name="Bakenhus I."/>
            <person name="Billerbeck S."/>
            <person name="Daniel R."/>
            <person name="Simon M."/>
        </authorList>
    </citation>
    <scope>NUCLEOTIDE SEQUENCE [LARGE SCALE GENOMIC DNA]</scope>
    <source>
        <strain evidence="9 10">RCA23</strain>
    </source>
</reference>
<feature type="binding site" evidence="8">
    <location>
        <position position="176"/>
    </location>
    <ligand>
        <name>ATP</name>
        <dbReference type="ChEBI" id="CHEBI:30616"/>
    </ligand>
</feature>
<feature type="binding site" evidence="8">
    <location>
        <begin position="184"/>
        <end position="187"/>
    </location>
    <ligand>
        <name>ATP</name>
        <dbReference type="ChEBI" id="CHEBI:30616"/>
    </ligand>
</feature>
<dbReference type="PANTHER" id="PTHR21299">
    <property type="entry name" value="CYTIDYLATE KINASE/PANTOATE-BETA-ALANINE LIGASE"/>
    <property type="match status" value="1"/>
</dbReference>
<comment type="pathway">
    <text evidence="1 8">Cofactor biosynthesis; (R)-pantothenate biosynthesis; (R)-pantothenate from (R)-pantoate and beta-alanine: step 1/1.</text>
</comment>
<feature type="binding site" evidence="8">
    <location>
        <position position="61"/>
    </location>
    <ligand>
        <name>beta-alanine</name>
        <dbReference type="ChEBI" id="CHEBI:57966"/>
    </ligand>
</feature>
<evidence type="ECO:0000256" key="8">
    <source>
        <dbReference type="HAMAP-Rule" id="MF_00158"/>
    </source>
</evidence>
<dbReference type="EMBL" id="CP003984">
    <property type="protein sequence ID" value="AII87655.1"/>
    <property type="molecule type" value="Genomic_DNA"/>
</dbReference>
<dbReference type="HAMAP" id="MF_00158">
    <property type="entry name" value="PanC"/>
    <property type="match status" value="1"/>
</dbReference>
<dbReference type="Pfam" id="PF02569">
    <property type="entry name" value="Pantoate_ligase"/>
    <property type="match status" value="1"/>
</dbReference>
<evidence type="ECO:0000313" key="9">
    <source>
        <dbReference type="EMBL" id="AII87655.1"/>
    </source>
</evidence>
<feature type="binding site" evidence="8">
    <location>
        <begin position="147"/>
        <end position="150"/>
    </location>
    <ligand>
        <name>ATP</name>
        <dbReference type="ChEBI" id="CHEBI:30616"/>
    </ligand>
</feature>
<dbReference type="AlphaFoldDB" id="A0AAN0VIY2"/>
<evidence type="ECO:0000256" key="1">
    <source>
        <dbReference type="ARBA" id="ARBA00004990"/>
    </source>
</evidence>
<dbReference type="GO" id="GO:0004592">
    <property type="term" value="F:pantoate-beta-alanine ligase activity"/>
    <property type="evidence" value="ECO:0007669"/>
    <property type="project" value="UniProtKB-UniRule"/>
</dbReference>
<keyword evidence="10" id="KW-1185">Reference proteome</keyword>
<dbReference type="EC" id="6.3.2.1" evidence="8"/>
<evidence type="ECO:0000256" key="5">
    <source>
        <dbReference type="ARBA" id="ARBA00022741"/>
    </source>
</evidence>
<feature type="binding site" evidence="8">
    <location>
        <position position="61"/>
    </location>
    <ligand>
        <name>(R)-pantoate</name>
        <dbReference type="ChEBI" id="CHEBI:15980"/>
    </ligand>
</feature>
<accession>A0AAN0VIY2</accession>
<gene>
    <name evidence="8 9" type="primary">panC</name>
    <name evidence="9" type="ORF">RCA23_c21240</name>
</gene>
<dbReference type="Proteomes" id="UP000028680">
    <property type="component" value="Chromosome"/>
</dbReference>
<protein>
    <recommendedName>
        <fullName evidence="8">Pantothenate synthetase</fullName>
        <shortName evidence="8">PS</shortName>
        <ecNumber evidence="8">6.3.2.1</ecNumber>
    </recommendedName>
    <alternativeName>
        <fullName evidence="8">Pantoate--beta-alanine ligase</fullName>
    </alternativeName>
    <alternativeName>
        <fullName evidence="8">Pantoate-activating enzyme</fullName>
    </alternativeName>
</protein>
<dbReference type="PANTHER" id="PTHR21299:SF1">
    <property type="entry name" value="PANTOATE--BETA-ALANINE LIGASE"/>
    <property type="match status" value="1"/>
</dbReference>
<dbReference type="InterPro" id="IPR014729">
    <property type="entry name" value="Rossmann-like_a/b/a_fold"/>
</dbReference>
<organism evidence="9 10">
    <name type="scientific">Planktomarina temperata RCA23</name>
    <dbReference type="NCBI Taxonomy" id="666509"/>
    <lineage>
        <taxon>Bacteria</taxon>
        <taxon>Pseudomonadati</taxon>
        <taxon>Pseudomonadota</taxon>
        <taxon>Alphaproteobacteria</taxon>
        <taxon>Rhodobacterales</taxon>
        <taxon>Paracoccaceae</taxon>
        <taxon>Planktomarina</taxon>
    </lineage>
</organism>
<keyword evidence="5 8" id="KW-0547">Nucleotide-binding</keyword>
<evidence type="ECO:0000256" key="2">
    <source>
        <dbReference type="ARBA" id="ARBA00009256"/>
    </source>
</evidence>
<comment type="subcellular location">
    <subcellularLocation>
        <location evidence="8">Cytoplasm</location>
    </subcellularLocation>
</comment>
<dbReference type="NCBIfam" id="TIGR00125">
    <property type="entry name" value="cyt_tran_rel"/>
    <property type="match status" value="1"/>
</dbReference>
<dbReference type="Gene3D" id="3.30.1300.10">
    <property type="entry name" value="Pantoate-beta-alanine ligase, C-terminal domain"/>
    <property type="match status" value="1"/>
</dbReference>
<feature type="active site" description="Proton donor" evidence="8">
    <location>
        <position position="37"/>
    </location>
</feature>
<evidence type="ECO:0000256" key="6">
    <source>
        <dbReference type="ARBA" id="ARBA00022840"/>
    </source>
</evidence>
<dbReference type="NCBIfam" id="TIGR00018">
    <property type="entry name" value="panC"/>
    <property type="match status" value="1"/>
</dbReference>
<comment type="similarity">
    <text evidence="2 8">Belongs to the pantothenate synthetase family.</text>
</comment>
<name>A0AAN0VIY2_9RHOB</name>
<dbReference type="GO" id="GO:0005524">
    <property type="term" value="F:ATP binding"/>
    <property type="evidence" value="ECO:0007669"/>
    <property type="project" value="UniProtKB-KW"/>
</dbReference>
<dbReference type="Gene3D" id="3.40.50.620">
    <property type="entry name" value="HUPs"/>
    <property type="match status" value="1"/>
</dbReference>
<comment type="function">
    <text evidence="8">Catalyzes the condensation of pantoate with beta-alanine in an ATP-dependent reaction via a pantoyl-adenylate intermediate.</text>
</comment>
<dbReference type="RefSeq" id="WP_044050335.1">
    <property type="nucleotide sequence ID" value="NZ_CP003984.1"/>
</dbReference>
<dbReference type="CDD" id="cd00560">
    <property type="entry name" value="PanC"/>
    <property type="match status" value="1"/>
</dbReference>
<keyword evidence="6 8" id="KW-0067">ATP-binding</keyword>
<evidence type="ECO:0000313" key="10">
    <source>
        <dbReference type="Proteomes" id="UP000028680"/>
    </source>
</evidence>
<dbReference type="InterPro" id="IPR042176">
    <property type="entry name" value="Pantoate_ligase_C"/>
</dbReference>
<comment type="subunit">
    <text evidence="8">Homodimer.</text>
</comment>
<dbReference type="KEGG" id="ptp:RCA23_c21240"/>
<keyword evidence="3 8" id="KW-0436">Ligase</keyword>
<dbReference type="GO" id="GO:0015940">
    <property type="term" value="P:pantothenate biosynthetic process"/>
    <property type="evidence" value="ECO:0007669"/>
    <property type="project" value="UniProtKB-UniRule"/>
</dbReference>